<accession>A0ABN8PIN2</accession>
<dbReference type="Pfam" id="PF05839">
    <property type="entry name" value="Apc13p"/>
    <property type="match status" value="1"/>
</dbReference>
<evidence type="ECO:0000256" key="11">
    <source>
        <dbReference type="ARBA" id="ARBA00045696"/>
    </source>
</evidence>
<dbReference type="Proteomes" id="UP001159405">
    <property type="component" value="Unassembled WGS sequence"/>
</dbReference>
<protein>
    <recommendedName>
        <fullName evidence="4">Anaphase-promoting complex subunit 13</fullName>
    </recommendedName>
    <alternativeName>
        <fullName evidence="10">Cyclosome subunit 13</fullName>
    </alternativeName>
</protein>
<keyword evidence="8" id="KW-0539">Nucleus</keyword>
<proteinExistence type="inferred from homology"/>
<keyword evidence="9" id="KW-0131">Cell cycle</keyword>
<evidence type="ECO:0000313" key="14">
    <source>
        <dbReference type="Proteomes" id="UP001159405"/>
    </source>
</evidence>
<evidence type="ECO:0000256" key="12">
    <source>
        <dbReference type="SAM" id="MobiDB-lite"/>
    </source>
</evidence>
<dbReference type="PANTHER" id="PTHR28672">
    <property type="entry name" value="ANAPHASE-PROMOTING COMPLEX SUBUNIT 13"/>
    <property type="match status" value="1"/>
</dbReference>
<evidence type="ECO:0000256" key="4">
    <source>
        <dbReference type="ARBA" id="ARBA00013935"/>
    </source>
</evidence>
<keyword evidence="6" id="KW-0498">Mitosis</keyword>
<comment type="subcellular location">
    <subcellularLocation>
        <location evidence="1">Nucleus</location>
    </subcellularLocation>
</comment>
<evidence type="ECO:0000256" key="2">
    <source>
        <dbReference type="ARBA" id="ARBA00004906"/>
    </source>
</evidence>
<evidence type="ECO:0000313" key="13">
    <source>
        <dbReference type="EMBL" id="CAH3143902.1"/>
    </source>
</evidence>
<evidence type="ECO:0000256" key="6">
    <source>
        <dbReference type="ARBA" id="ARBA00022776"/>
    </source>
</evidence>
<name>A0ABN8PIN2_9CNID</name>
<keyword evidence="7" id="KW-0833">Ubl conjugation pathway</keyword>
<comment type="similarity">
    <text evidence="3">Belongs to the APC13 family.</text>
</comment>
<sequence length="80" mass="9209">MSQDSELSYAHRDGWLLELIDEAWHMDKLPNDEISVPEFELPPVDDSDHNGITDSVKEQEQKWTDLGIQQLQESQQNSGN</sequence>
<keyword evidence="5" id="KW-0132">Cell division</keyword>
<evidence type="ECO:0000256" key="7">
    <source>
        <dbReference type="ARBA" id="ARBA00022786"/>
    </source>
</evidence>
<dbReference type="EMBL" id="CALNXK010000072">
    <property type="protein sequence ID" value="CAH3143902.1"/>
    <property type="molecule type" value="Genomic_DNA"/>
</dbReference>
<comment type="function">
    <text evidence="11">Component of the anaphase promoting complex/cyclosome (APC/C), a cell cycle-regulated E3 ubiquitin ligase that controls progression through mitosis and the G1 phase of the cell cycle. The APC/C complex acts by mediating ubiquitination and subsequent degradation of target proteins: it mainly mediates the formation of 'Lys-11'-linked polyubiquitin chains and, to a lower extent, the formation of 'Lys-48'- and 'Lys-63'-linked polyubiquitin chains. The APC/C complex catalyzes assembly of branched 'Lys-11'-/'Lys-48'-linked branched ubiquitin chains on target proteins.</text>
</comment>
<evidence type="ECO:0000256" key="3">
    <source>
        <dbReference type="ARBA" id="ARBA00006940"/>
    </source>
</evidence>
<evidence type="ECO:0000256" key="8">
    <source>
        <dbReference type="ARBA" id="ARBA00023242"/>
    </source>
</evidence>
<evidence type="ECO:0000256" key="10">
    <source>
        <dbReference type="ARBA" id="ARBA00031338"/>
    </source>
</evidence>
<evidence type="ECO:0000256" key="5">
    <source>
        <dbReference type="ARBA" id="ARBA00022618"/>
    </source>
</evidence>
<organism evidence="13 14">
    <name type="scientific">Porites lobata</name>
    <dbReference type="NCBI Taxonomy" id="104759"/>
    <lineage>
        <taxon>Eukaryota</taxon>
        <taxon>Metazoa</taxon>
        <taxon>Cnidaria</taxon>
        <taxon>Anthozoa</taxon>
        <taxon>Hexacorallia</taxon>
        <taxon>Scleractinia</taxon>
        <taxon>Fungiina</taxon>
        <taxon>Poritidae</taxon>
        <taxon>Porites</taxon>
    </lineage>
</organism>
<keyword evidence="14" id="KW-1185">Reference proteome</keyword>
<gene>
    <name evidence="13" type="ORF">PLOB_00043636</name>
</gene>
<comment type="pathway">
    <text evidence="2">Protein modification; protein ubiquitination.</text>
</comment>
<dbReference type="InterPro" id="IPR008401">
    <property type="entry name" value="Apc13"/>
</dbReference>
<comment type="caution">
    <text evidence="13">The sequence shown here is derived from an EMBL/GenBank/DDBJ whole genome shotgun (WGS) entry which is preliminary data.</text>
</comment>
<evidence type="ECO:0000256" key="1">
    <source>
        <dbReference type="ARBA" id="ARBA00004123"/>
    </source>
</evidence>
<dbReference type="PANTHER" id="PTHR28672:SF1">
    <property type="entry name" value="ANAPHASE-PROMOTING COMPLEX SUBUNIT 13"/>
    <property type="match status" value="1"/>
</dbReference>
<feature type="region of interest" description="Disordered" evidence="12">
    <location>
        <begin position="36"/>
        <end position="62"/>
    </location>
</feature>
<feature type="compositionally biased region" description="Basic and acidic residues" evidence="12">
    <location>
        <begin position="46"/>
        <end position="62"/>
    </location>
</feature>
<reference evidence="13 14" key="1">
    <citation type="submission" date="2022-05" db="EMBL/GenBank/DDBJ databases">
        <authorList>
            <consortium name="Genoscope - CEA"/>
            <person name="William W."/>
        </authorList>
    </citation>
    <scope>NUCLEOTIDE SEQUENCE [LARGE SCALE GENOMIC DNA]</scope>
</reference>
<evidence type="ECO:0000256" key="9">
    <source>
        <dbReference type="ARBA" id="ARBA00023306"/>
    </source>
</evidence>